<dbReference type="Gene3D" id="1.20.120.1760">
    <property type="match status" value="1"/>
</dbReference>
<dbReference type="PROSITE" id="PS00379">
    <property type="entry name" value="CDP_ALCOHOL_P_TRANSF"/>
    <property type="match status" value="1"/>
</dbReference>
<dbReference type="GO" id="GO:0043337">
    <property type="term" value="F:cardiolipin synthase (CMP-forming)"/>
    <property type="evidence" value="ECO:0007669"/>
    <property type="project" value="UniProtKB-EC"/>
</dbReference>
<dbReference type="Pfam" id="PF01066">
    <property type="entry name" value="CDP-OH_P_transf"/>
    <property type="match status" value="1"/>
</dbReference>
<dbReference type="GO" id="GO:0005739">
    <property type="term" value="C:mitochondrion"/>
    <property type="evidence" value="ECO:0007669"/>
    <property type="project" value="TreeGrafter"/>
</dbReference>
<dbReference type="InterPro" id="IPR043130">
    <property type="entry name" value="CDP-OH_PTrfase_TM_dom"/>
</dbReference>
<organism evidence="12 13">
    <name type="scientific">Malassezia obtusa</name>
    <dbReference type="NCBI Taxonomy" id="76774"/>
    <lineage>
        <taxon>Eukaryota</taxon>
        <taxon>Fungi</taxon>
        <taxon>Dikarya</taxon>
        <taxon>Basidiomycota</taxon>
        <taxon>Ustilaginomycotina</taxon>
        <taxon>Malasseziomycetes</taxon>
        <taxon>Malasseziales</taxon>
        <taxon>Malasseziaceae</taxon>
        <taxon>Malassezia</taxon>
    </lineage>
</organism>
<proteinExistence type="inferred from homology"/>
<keyword evidence="8" id="KW-0594">Phospholipid biosynthesis</keyword>
<keyword evidence="7 11" id="KW-0472">Membrane</keyword>
<protein>
    <submittedName>
        <fullName evidence="12">Cardiolipin synthase (CMP-forming)</fullName>
        <ecNumber evidence="12">2.7.8.41</ecNumber>
    </submittedName>
</protein>
<dbReference type="InterPro" id="IPR000462">
    <property type="entry name" value="CDP-OH_P_trans"/>
</dbReference>
<evidence type="ECO:0000256" key="9">
    <source>
        <dbReference type="ARBA" id="ARBA00023264"/>
    </source>
</evidence>
<dbReference type="GO" id="GO:0032049">
    <property type="term" value="P:cardiolipin biosynthetic process"/>
    <property type="evidence" value="ECO:0007669"/>
    <property type="project" value="TreeGrafter"/>
</dbReference>
<name>A0AAF0E362_9BASI</name>
<dbReference type="GO" id="GO:0016020">
    <property type="term" value="C:membrane"/>
    <property type="evidence" value="ECO:0007669"/>
    <property type="project" value="UniProtKB-SubCell"/>
</dbReference>
<dbReference type="Proteomes" id="UP001214603">
    <property type="component" value="Chromosome 8"/>
</dbReference>
<evidence type="ECO:0000256" key="1">
    <source>
        <dbReference type="ARBA" id="ARBA00004141"/>
    </source>
</evidence>
<evidence type="ECO:0000256" key="8">
    <source>
        <dbReference type="ARBA" id="ARBA00023209"/>
    </source>
</evidence>
<keyword evidence="13" id="KW-1185">Reference proteome</keyword>
<keyword evidence="6" id="KW-0443">Lipid metabolism</keyword>
<accession>A0AAF0E362</accession>
<dbReference type="EMBL" id="CP119941">
    <property type="protein sequence ID" value="WFD04425.1"/>
    <property type="molecule type" value="Genomic_DNA"/>
</dbReference>
<dbReference type="PANTHER" id="PTHR14269">
    <property type="entry name" value="CDP-DIACYLGLYCEROL--GLYCEROL-3-PHOSPHATE 3-PHOSPHATIDYLTRANSFERASE-RELATED"/>
    <property type="match status" value="1"/>
</dbReference>
<evidence type="ECO:0000256" key="4">
    <source>
        <dbReference type="ARBA" id="ARBA00022692"/>
    </source>
</evidence>
<keyword evidence="5 11" id="KW-1133">Transmembrane helix</keyword>
<keyword evidence="4 11" id="KW-0812">Transmembrane</keyword>
<reference evidence="12" key="1">
    <citation type="submission" date="2023-03" db="EMBL/GenBank/DDBJ databases">
        <title>Mating type loci evolution in Malassezia.</title>
        <authorList>
            <person name="Coelho M.A."/>
        </authorList>
    </citation>
    <scope>NUCLEOTIDE SEQUENCE</scope>
    <source>
        <strain evidence="12">CBS 7876</strain>
    </source>
</reference>
<evidence type="ECO:0000256" key="7">
    <source>
        <dbReference type="ARBA" id="ARBA00023136"/>
    </source>
</evidence>
<dbReference type="InterPro" id="IPR048254">
    <property type="entry name" value="CDP_ALCOHOL_P_TRANSF_CS"/>
</dbReference>
<evidence type="ECO:0000256" key="6">
    <source>
        <dbReference type="ARBA" id="ARBA00023098"/>
    </source>
</evidence>
<evidence type="ECO:0000256" key="2">
    <source>
        <dbReference type="ARBA" id="ARBA00022516"/>
    </source>
</evidence>
<evidence type="ECO:0000256" key="3">
    <source>
        <dbReference type="ARBA" id="ARBA00022679"/>
    </source>
</evidence>
<evidence type="ECO:0000313" key="12">
    <source>
        <dbReference type="EMBL" id="WFD04425.1"/>
    </source>
</evidence>
<evidence type="ECO:0000313" key="13">
    <source>
        <dbReference type="Proteomes" id="UP001214603"/>
    </source>
</evidence>
<dbReference type="InterPro" id="IPR050324">
    <property type="entry name" value="CDP-alcohol_PTase-I"/>
</dbReference>
<dbReference type="PANTHER" id="PTHR14269:SF60">
    <property type="entry name" value="CARDIOLIPIN SYNTHASE (CMP-FORMING)"/>
    <property type="match status" value="1"/>
</dbReference>
<evidence type="ECO:0000256" key="5">
    <source>
        <dbReference type="ARBA" id="ARBA00022989"/>
    </source>
</evidence>
<evidence type="ECO:0000256" key="11">
    <source>
        <dbReference type="SAM" id="Phobius"/>
    </source>
</evidence>
<comment type="subcellular location">
    <subcellularLocation>
        <location evidence="1">Membrane</location>
        <topology evidence="1">Multi-pass membrane protein</topology>
    </subcellularLocation>
</comment>
<sequence length="337" mass="35993">MGVVRLAWGPAAAALRARGPAWHGALPPCTWTSVRPAAVAHAPFSSCVRRARPDPPRDAEVNGARDLRNAVTRGTVGPSVERVGKIASGGVRRSEARADAAPAASAASKAPAAPAAPAASTAPAAPAPAVARLAEDLCTVPNVLTLSRIALCPVIGWAVVAPRPLLAVGLLSVAAATDLLDGYIARRWKSYTVFGSVADPAADKLLMATMVVSLSASGQMPLALACVILGRDVYLMLLAFYLRYRSLPKPRTWARYWDPRYPSVQVSPTRISKYNTFLQLVLVAVLTVYPCLPEAYQIHPHVTRTRDALEWLVAATTVWTGLDYALSRRAVRYLHIK</sequence>
<keyword evidence="9" id="KW-1208">Phospholipid metabolism</keyword>
<keyword evidence="2" id="KW-0444">Lipid biosynthesis</keyword>
<dbReference type="EC" id="2.7.8.41" evidence="12"/>
<gene>
    <name evidence="12" type="ORF">MOBT1_003135</name>
</gene>
<evidence type="ECO:0000256" key="10">
    <source>
        <dbReference type="RuleBase" id="RU003750"/>
    </source>
</evidence>
<feature type="transmembrane region" description="Helical" evidence="11">
    <location>
        <begin position="222"/>
        <end position="242"/>
    </location>
</feature>
<comment type="similarity">
    <text evidence="10">Belongs to the CDP-alcohol phosphatidyltransferase class-I family.</text>
</comment>
<keyword evidence="3 10" id="KW-0808">Transferase</keyword>
<dbReference type="AlphaFoldDB" id="A0AAF0E362"/>